<proteinExistence type="predicted"/>
<feature type="domain" description="PUMA/OVT1 coiled-coil region" evidence="2">
    <location>
        <begin position="34"/>
        <end position="106"/>
    </location>
</feature>
<dbReference type="SUPFAM" id="SSF57997">
    <property type="entry name" value="Tropomyosin"/>
    <property type="match status" value="1"/>
</dbReference>
<name>A0A3P6PG32_ANISI</name>
<dbReference type="Proteomes" id="UP000267096">
    <property type="component" value="Unassembled WGS sequence"/>
</dbReference>
<organism evidence="3 4">
    <name type="scientific">Anisakis simplex</name>
    <name type="common">Herring worm</name>
    <dbReference type="NCBI Taxonomy" id="6269"/>
    <lineage>
        <taxon>Eukaryota</taxon>
        <taxon>Metazoa</taxon>
        <taxon>Ecdysozoa</taxon>
        <taxon>Nematoda</taxon>
        <taxon>Chromadorea</taxon>
        <taxon>Rhabditida</taxon>
        <taxon>Spirurina</taxon>
        <taxon>Ascaridomorpha</taxon>
        <taxon>Ascaridoidea</taxon>
        <taxon>Anisakidae</taxon>
        <taxon>Anisakis</taxon>
        <taxon>Anisakis simplex complex</taxon>
    </lineage>
</organism>
<dbReference type="Pfam" id="PF24627">
    <property type="entry name" value="PUMA_CC"/>
    <property type="match status" value="1"/>
</dbReference>
<evidence type="ECO:0000313" key="4">
    <source>
        <dbReference type="Proteomes" id="UP000267096"/>
    </source>
</evidence>
<accession>A0A3P6PG32</accession>
<dbReference type="InterPro" id="IPR057531">
    <property type="entry name" value="PUMA/OVT1_CC"/>
</dbReference>
<dbReference type="AlphaFoldDB" id="A0A3P6PG32"/>
<dbReference type="Gene3D" id="1.10.287.1490">
    <property type="match status" value="1"/>
</dbReference>
<protein>
    <recommendedName>
        <fullName evidence="2">PUMA/OVT1 coiled-coil region domain-containing protein</fullName>
    </recommendedName>
</protein>
<sequence>MGKRARSLSPSGTHVLPSEVLRNVRYAIRSRDTEIMQLQRKMKNADAQINELVARFENTEEARRRLERQLNDAKKDVDAQAKAVEDATREIRRLEERLRTADSDKTVSENARKHLEDEIRRMKILLDQTVADGERKALEDAENQMRLLEDDYKSRITELTRKIDVLQDDNKRLKGDLAGVKDKFRNLEIEYNSTIRKIDEKGEQS</sequence>
<feature type="coiled-coil region" evidence="1">
    <location>
        <begin position="28"/>
        <end position="190"/>
    </location>
</feature>
<evidence type="ECO:0000256" key="1">
    <source>
        <dbReference type="SAM" id="Coils"/>
    </source>
</evidence>
<dbReference type="EMBL" id="UYRR01002945">
    <property type="protein sequence ID" value="VDK19794.1"/>
    <property type="molecule type" value="Genomic_DNA"/>
</dbReference>
<dbReference type="OrthoDB" id="5835755at2759"/>
<reference evidence="3 4" key="1">
    <citation type="submission" date="2018-11" db="EMBL/GenBank/DDBJ databases">
        <authorList>
            <consortium name="Pathogen Informatics"/>
        </authorList>
    </citation>
    <scope>NUCLEOTIDE SEQUENCE [LARGE SCALE GENOMIC DNA]</scope>
</reference>
<evidence type="ECO:0000313" key="3">
    <source>
        <dbReference type="EMBL" id="VDK19794.1"/>
    </source>
</evidence>
<gene>
    <name evidence="3" type="ORF">ASIM_LOCUS2265</name>
</gene>
<evidence type="ECO:0000259" key="2">
    <source>
        <dbReference type="Pfam" id="PF24627"/>
    </source>
</evidence>
<keyword evidence="1" id="KW-0175">Coiled coil</keyword>
<keyword evidence="4" id="KW-1185">Reference proteome</keyword>